<keyword evidence="3" id="KW-1185">Reference proteome</keyword>
<name>A0A3E1NJ80_9BACT</name>
<dbReference type="EMBL" id="QTJU01000003">
    <property type="protein sequence ID" value="RFM27982.1"/>
    <property type="molecule type" value="Genomic_DNA"/>
</dbReference>
<feature type="transmembrane region" description="Helical" evidence="1">
    <location>
        <begin position="70"/>
        <end position="85"/>
    </location>
</feature>
<evidence type="ECO:0000256" key="1">
    <source>
        <dbReference type="SAM" id="Phobius"/>
    </source>
</evidence>
<feature type="transmembrane region" description="Helical" evidence="1">
    <location>
        <begin position="21"/>
        <end position="38"/>
    </location>
</feature>
<dbReference type="AlphaFoldDB" id="A0A3E1NJ80"/>
<organism evidence="2 3">
    <name type="scientific">Deminuibacter soli</name>
    <dbReference type="NCBI Taxonomy" id="2291815"/>
    <lineage>
        <taxon>Bacteria</taxon>
        <taxon>Pseudomonadati</taxon>
        <taxon>Bacteroidota</taxon>
        <taxon>Chitinophagia</taxon>
        <taxon>Chitinophagales</taxon>
        <taxon>Chitinophagaceae</taxon>
        <taxon>Deminuibacter</taxon>
    </lineage>
</organism>
<evidence type="ECO:0008006" key="4">
    <source>
        <dbReference type="Google" id="ProtNLM"/>
    </source>
</evidence>
<keyword evidence="1" id="KW-0812">Transmembrane</keyword>
<dbReference type="RefSeq" id="WP_116847229.1">
    <property type="nucleotide sequence ID" value="NZ_QTJU01000003.1"/>
</dbReference>
<feature type="transmembrane region" description="Helical" evidence="1">
    <location>
        <begin position="44"/>
        <end position="61"/>
    </location>
</feature>
<keyword evidence="1" id="KW-0472">Membrane</keyword>
<reference evidence="2 3" key="1">
    <citation type="submission" date="2018-08" db="EMBL/GenBank/DDBJ databases">
        <title>Chitinophagaceae sp. K23C18032701, a novel bacterium isolated from forest soil.</title>
        <authorList>
            <person name="Wang C."/>
        </authorList>
    </citation>
    <scope>NUCLEOTIDE SEQUENCE [LARGE SCALE GENOMIC DNA]</scope>
    <source>
        <strain evidence="2 3">K23C18032701</strain>
    </source>
</reference>
<proteinExistence type="predicted"/>
<comment type="caution">
    <text evidence="2">The sequence shown here is derived from an EMBL/GenBank/DDBJ whole genome shotgun (WGS) entry which is preliminary data.</text>
</comment>
<dbReference type="Proteomes" id="UP000261284">
    <property type="component" value="Unassembled WGS sequence"/>
</dbReference>
<evidence type="ECO:0000313" key="3">
    <source>
        <dbReference type="Proteomes" id="UP000261284"/>
    </source>
</evidence>
<keyword evidence="1" id="KW-1133">Transmembrane helix</keyword>
<dbReference type="OrthoDB" id="660475at2"/>
<accession>A0A3E1NJ80</accession>
<gene>
    <name evidence="2" type="ORF">DXN05_10585</name>
</gene>
<sequence length="182" mass="21333">MTEQYDYVITLKKKDRSGIDLIGFLLYILGFLFFLRFFAITRNLLDVLFAVIVLVFFIAKIRHKKIRQRFFLRGGLLIIAVGILSMHRDFWYLGVFYLLAAFLESYAKTPLEIGFSKDNVTVNSIPRKHFTWNSIGNAVLKDELLTIDFKNNKLIQQHTEPYGKDMEQEFNDFCRTSIQGSR</sequence>
<protein>
    <recommendedName>
        <fullName evidence="4">YcxB family protein</fullName>
    </recommendedName>
</protein>
<evidence type="ECO:0000313" key="2">
    <source>
        <dbReference type="EMBL" id="RFM27982.1"/>
    </source>
</evidence>